<evidence type="ECO:0000313" key="1">
    <source>
        <dbReference type="EMBL" id="UQS82754.1"/>
    </source>
</evidence>
<dbReference type="NCBIfam" id="NF040897">
    <property type="entry name" value="SPJ_0845_Nterm"/>
    <property type="match status" value="1"/>
</dbReference>
<evidence type="ECO:0000313" key="2">
    <source>
        <dbReference type="Proteomes" id="UP000831495"/>
    </source>
</evidence>
<dbReference type="EMBL" id="CP093366">
    <property type="protein sequence ID" value="UQS82754.1"/>
    <property type="molecule type" value="Genomic_DNA"/>
</dbReference>
<keyword evidence="2" id="KW-1185">Reference proteome</keyword>
<organism evidence="1 2">
    <name type="scientific">Bombilactobacillus folatiphilus</name>
    <dbReference type="NCBI Taxonomy" id="2923362"/>
    <lineage>
        <taxon>Bacteria</taxon>
        <taxon>Bacillati</taxon>
        <taxon>Bacillota</taxon>
        <taxon>Bacilli</taxon>
        <taxon>Lactobacillales</taxon>
        <taxon>Lactobacillaceae</taxon>
        <taxon>Bombilactobacillus</taxon>
    </lineage>
</organism>
<proteinExistence type="predicted"/>
<dbReference type="RefSeq" id="WP_249515032.1">
    <property type="nucleotide sequence ID" value="NZ_CP093366.1"/>
</dbReference>
<protein>
    <submittedName>
        <fullName evidence="1">Uncharacterized protein</fullName>
    </submittedName>
</protein>
<reference evidence="1" key="1">
    <citation type="journal article" date="2022" name="Int. J. Syst. Evol. Microbiol.">
        <title>Apilactobacillus apisilvae sp. nov., Nicolia spurrieriana gen. nov. sp. nov., Bombilactobacillus folatiphilus sp. nov. and Bombilactobacillus thymidiniphilus sp. nov., four new lactic acid bacterial isolates from stingless bees Tetragonula carbonaria and Austroplebeia australis.</title>
        <authorList>
            <person name="Oliphant S.A."/>
            <person name="Watson-Haigh N.S."/>
            <person name="Sumby K.M."/>
            <person name="Gardner J."/>
            <person name="Groom S."/>
            <person name="Jiranek V."/>
        </authorList>
    </citation>
    <scope>NUCLEOTIDE SEQUENCE</scope>
    <source>
        <strain evidence="1">SG4_D2</strain>
    </source>
</reference>
<accession>A0ABY4PAT3</accession>
<dbReference type="Proteomes" id="UP000831495">
    <property type="component" value="Chromosome"/>
</dbReference>
<gene>
    <name evidence="1" type="ORF">MOO45_03680</name>
</gene>
<name>A0ABY4PAT3_9LACO</name>
<dbReference type="InterPro" id="IPR047909">
    <property type="entry name" value="SPJ_0845-like_N"/>
</dbReference>
<sequence length="46" mass="5414">MGLTVKRENNFESLFDKFASLPDETQKDLQAVKETKDKLQREKDKN</sequence>